<dbReference type="PANTHER" id="PTHR11817">
    <property type="entry name" value="PYRUVATE KINASE"/>
    <property type="match status" value="1"/>
</dbReference>
<dbReference type="InterPro" id="IPR040442">
    <property type="entry name" value="Pyrv_kinase-like_dom_sf"/>
</dbReference>
<dbReference type="InterPro" id="IPR015806">
    <property type="entry name" value="Pyrv_Knase_insert_dom_sf"/>
</dbReference>
<evidence type="ECO:0000256" key="5">
    <source>
        <dbReference type="ARBA" id="ARBA00012142"/>
    </source>
</evidence>
<keyword evidence="9" id="KW-0547">Nucleotide-binding</keyword>
<dbReference type="Gene3D" id="2.40.33.10">
    <property type="entry name" value="PK beta-barrel domain-like"/>
    <property type="match status" value="1"/>
</dbReference>
<evidence type="ECO:0000256" key="3">
    <source>
        <dbReference type="ARBA" id="ARBA00008663"/>
    </source>
</evidence>
<evidence type="ECO:0000256" key="14">
    <source>
        <dbReference type="ARBA" id="ARBA00023317"/>
    </source>
</evidence>
<evidence type="ECO:0000256" key="11">
    <source>
        <dbReference type="ARBA" id="ARBA00022840"/>
    </source>
</evidence>
<name>A0ABN2P5K4_9ACTN</name>
<keyword evidence="14 19" id="KW-0670">Pyruvate</keyword>
<dbReference type="Pfam" id="PF00224">
    <property type="entry name" value="PK"/>
    <property type="match status" value="1"/>
</dbReference>
<evidence type="ECO:0000256" key="8">
    <source>
        <dbReference type="ARBA" id="ARBA00022723"/>
    </source>
</evidence>
<dbReference type="InterPro" id="IPR015793">
    <property type="entry name" value="Pyrv_Knase_brl"/>
</dbReference>
<dbReference type="PRINTS" id="PR01050">
    <property type="entry name" value="PYRUVTKNASE"/>
</dbReference>
<dbReference type="InterPro" id="IPR036918">
    <property type="entry name" value="Pyrv_Knase_C_sf"/>
</dbReference>
<comment type="caution">
    <text evidence="19">The sequence shown here is derived from an EMBL/GenBank/DDBJ whole genome shotgun (WGS) entry which is preliminary data.</text>
</comment>
<dbReference type="NCBIfam" id="TIGR01064">
    <property type="entry name" value="pyruv_kin"/>
    <property type="match status" value="1"/>
</dbReference>
<keyword evidence="10 16" id="KW-0418">Kinase</keyword>
<dbReference type="SUPFAM" id="SSF52935">
    <property type="entry name" value="PK C-terminal domain-like"/>
    <property type="match status" value="1"/>
</dbReference>
<dbReference type="SUPFAM" id="SSF50800">
    <property type="entry name" value="PK beta-barrel domain-like"/>
    <property type="match status" value="1"/>
</dbReference>
<evidence type="ECO:0000256" key="6">
    <source>
        <dbReference type="ARBA" id="ARBA00018587"/>
    </source>
</evidence>
<dbReference type="InterPro" id="IPR015813">
    <property type="entry name" value="Pyrv/PenolPyrv_kinase-like_dom"/>
</dbReference>
<evidence type="ECO:0000256" key="10">
    <source>
        <dbReference type="ARBA" id="ARBA00022777"/>
    </source>
</evidence>
<dbReference type="EC" id="2.7.1.40" evidence="5 15"/>
<comment type="similarity">
    <text evidence="3 16">Belongs to the pyruvate kinase family.</text>
</comment>
<reference evidence="19 20" key="1">
    <citation type="journal article" date="2019" name="Int. J. Syst. Evol. Microbiol.">
        <title>The Global Catalogue of Microorganisms (GCM) 10K type strain sequencing project: providing services to taxonomists for standard genome sequencing and annotation.</title>
        <authorList>
            <consortium name="The Broad Institute Genomics Platform"/>
            <consortium name="The Broad Institute Genome Sequencing Center for Infectious Disease"/>
            <person name="Wu L."/>
            <person name="Ma J."/>
        </authorList>
    </citation>
    <scope>NUCLEOTIDE SEQUENCE [LARGE SCALE GENOMIC DNA]</scope>
    <source>
        <strain evidence="19 20">JCM 14046</strain>
    </source>
</reference>
<keyword evidence="20" id="KW-1185">Reference proteome</keyword>
<feature type="domain" description="Pyruvate kinase barrel" evidence="17">
    <location>
        <begin position="1"/>
        <end position="317"/>
    </location>
</feature>
<keyword evidence="7 16" id="KW-0808">Transferase</keyword>
<dbReference type="EMBL" id="BAAAMY010000002">
    <property type="protein sequence ID" value="GAA1911603.1"/>
    <property type="molecule type" value="Genomic_DNA"/>
</dbReference>
<comment type="catalytic activity">
    <reaction evidence="16">
        <text>pyruvate + ATP = phosphoenolpyruvate + ADP + H(+)</text>
        <dbReference type="Rhea" id="RHEA:18157"/>
        <dbReference type="ChEBI" id="CHEBI:15361"/>
        <dbReference type="ChEBI" id="CHEBI:15378"/>
        <dbReference type="ChEBI" id="CHEBI:30616"/>
        <dbReference type="ChEBI" id="CHEBI:58702"/>
        <dbReference type="ChEBI" id="CHEBI:456216"/>
        <dbReference type="EC" id="2.7.1.40"/>
    </reaction>
</comment>
<dbReference type="InterPro" id="IPR001697">
    <property type="entry name" value="Pyr_Knase"/>
</dbReference>
<dbReference type="PROSITE" id="PS00110">
    <property type="entry name" value="PYRUVATE_KINASE"/>
    <property type="match status" value="1"/>
</dbReference>
<keyword evidence="13 16" id="KW-0324">Glycolysis</keyword>
<keyword evidence="8" id="KW-0479">Metal-binding</keyword>
<dbReference type="Gene3D" id="3.20.20.60">
    <property type="entry name" value="Phosphoenolpyruvate-binding domains"/>
    <property type="match status" value="1"/>
</dbReference>
<evidence type="ECO:0000256" key="16">
    <source>
        <dbReference type="RuleBase" id="RU000504"/>
    </source>
</evidence>
<protein>
    <recommendedName>
        <fullName evidence="6 15">Pyruvate kinase</fullName>
        <ecNumber evidence="5 15">2.7.1.40</ecNumber>
    </recommendedName>
</protein>
<evidence type="ECO:0000256" key="13">
    <source>
        <dbReference type="ARBA" id="ARBA00023152"/>
    </source>
</evidence>
<evidence type="ECO:0000256" key="4">
    <source>
        <dbReference type="ARBA" id="ARBA00011881"/>
    </source>
</evidence>
<comment type="pathway">
    <text evidence="2 16">Carbohydrate degradation; glycolysis; pyruvate from D-glyceraldehyde 3-phosphate: step 5/5.</text>
</comment>
<dbReference type="Pfam" id="PF02887">
    <property type="entry name" value="PK_C"/>
    <property type="match status" value="1"/>
</dbReference>
<evidence type="ECO:0000259" key="17">
    <source>
        <dbReference type="Pfam" id="PF00224"/>
    </source>
</evidence>
<evidence type="ECO:0000256" key="9">
    <source>
        <dbReference type="ARBA" id="ARBA00022741"/>
    </source>
</evidence>
<dbReference type="InterPro" id="IPR018209">
    <property type="entry name" value="Pyrv_Knase_AS"/>
</dbReference>
<sequence length="476" mass="51380">MCTLGPATSSERRIRELVYAGMDVARLNMSHGSHEDHRESYRLVREAADASGHGVAVLADLQGPKIRLGRFSDGPVTLARGQRWTITTREVDGDAEICGTTYEGLAGDVAPGDPILIDDGRIRLRVVEVVDGTDVRCEVLVGGPVSNNKGINLPGVAVSVPAMSEKDVEDLRFALRLGVDFIALSFVRDASDVEDVRAVMAEEDIWLPVVAKIEKPQAIENLDEVIDAFDAFMVARGDLGVECPLEEVPFLQKRVIDKARRNAKPVIVATQMLESMISSPAPTRAEATDVANAVLDGADAVMLSGETSVGQYPVHTVETMARIVAATEDHGRSNMTVIDWNPRTRGGVIAKAAGEVAERVGAKYVVAFTQSGDSARRMSRLRGTVPVLAFTPEDRVRSQLAMTWGVETFRTAAVEHTDEMVRQVDEALLKIGRVEEGDLVVIIAGSPPGIPGSTNALRIHRMGDAIHEVAPAYHRS</sequence>
<keyword evidence="12 16" id="KW-0460">Magnesium</keyword>
<organism evidence="19 20">
    <name type="scientific">Nocardioides lentus</name>
    <dbReference type="NCBI Taxonomy" id="338077"/>
    <lineage>
        <taxon>Bacteria</taxon>
        <taxon>Bacillati</taxon>
        <taxon>Actinomycetota</taxon>
        <taxon>Actinomycetes</taxon>
        <taxon>Propionibacteriales</taxon>
        <taxon>Nocardioidaceae</taxon>
        <taxon>Nocardioides</taxon>
    </lineage>
</organism>
<comment type="subunit">
    <text evidence="4">Homotetramer.</text>
</comment>
<evidence type="ECO:0000313" key="19">
    <source>
        <dbReference type="EMBL" id="GAA1911603.1"/>
    </source>
</evidence>
<dbReference type="NCBIfam" id="NF004491">
    <property type="entry name" value="PRK05826.1"/>
    <property type="match status" value="1"/>
</dbReference>
<dbReference type="SUPFAM" id="SSF51621">
    <property type="entry name" value="Phosphoenolpyruvate/pyruvate domain"/>
    <property type="match status" value="1"/>
</dbReference>
<feature type="domain" description="Pyruvate kinase C-terminal" evidence="18">
    <location>
        <begin position="349"/>
        <end position="460"/>
    </location>
</feature>
<dbReference type="InterPro" id="IPR015795">
    <property type="entry name" value="Pyrv_Knase_C"/>
</dbReference>
<keyword evidence="11" id="KW-0067">ATP-binding</keyword>
<dbReference type="NCBIfam" id="NF004978">
    <property type="entry name" value="PRK06354.1"/>
    <property type="match status" value="1"/>
</dbReference>
<dbReference type="Proteomes" id="UP001501612">
    <property type="component" value="Unassembled WGS sequence"/>
</dbReference>
<evidence type="ECO:0000256" key="1">
    <source>
        <dbReference type="ARBA" id="ARBA00001958"/>
    </source>
</evidence>
<dbReference type="InterPro" id="IPR011037">
    <property type="entry name" value="Pyrv_Knase-like_insert_dom_sf"/>
</dbReference>
<comment type="cofactor">
    <cofactor evidence="1">
        <name>K(+)</name>
        <dbReference type="ChEBI" id="CHEBI:29103"/>
    </cofactor>
</comment>
<dbReference type="GO" id="GO:0016301">
    <property type="term" value="F:kinase activity"/>
    <property type="evidence" value="ECO:0007669"/>
    <property type="project" value="UniProtKB-KW"/>
</dbReference>
<evidence type="ECO:0000256" key="12">
    <source>
        <dbReference type="ARBA" id="ARBA00022842"/>
    </source>
</evidence>
<evidence type="ECO:0000256" key="2">
    <source>
        <dbReference type="ARBA" id="ARBA00004997"/>
    </source>
</evidence>
<dbReference type="Gene3D" id="3.40.1380.20">
    <property type="entry name" value="Pyruvate kinase, C-terminal domain"/>
    <property type="match status" value="1"/>
</dbReference>
<evidence type="ECO:0000256" key="15">
    <source>
        <dbReference type="NCBIfam" id="TIGR01064"/>
    </source>
</evidence>
<gene>
    <name evidence="19" type="primary">pyk</name>
    <name evidence="19" type="ORF">GCM10009737_11400</name>
</gene>
<evidence type="ECO:0000259" key="18">
    <source>
        <dbReference type="Pfam" id="PF02887"/>
    </source>
</evidence>
<evidence type="ECO:0000313" key="20">
    <source>
        <dbReference type="Proteomes" id="UP001501612"/>
    </source>
</evidence>
<proteinExistence type="inferred from homology"/>
<dbReference type="NCBIfam" id="NF004886">
    <property type="entry name" value="PRK06247.1"/>
    <property type="match status" value="1"/>
</dbReference>
<evidence type="ECO:0000256" key="7">
    <source>
        <dbReference type="ARBA" id="ARBA00022679"/>
    </source>
</evidence>
<accession>A0ABN2P5K4</accession>